<evidence type="ECO:0000256" key="1">
    <source>
        <dbReference type="SAM" id="Phobius"/>
    </source>
</evidence>
<keyword evidence="1" id="KW-0472">Membrane</keyword>
<keyword evidence="1" id="KW-1133">Transmembrane helix</keyword>
<reference evidence="2 3" key="1">
    <citation type="submission" date="2020-02" db="EMBL/GenBank/DDBJ databases">
        <authorList>
            <person name="Chen W.-M."/>
        </authorList>
    </citation>
    <scope>NUCLEOTIDE SEQUENCE [LARGE SCALE GENOMIC DNA]</scope>
    <source>
        <strain evidence="2 3">KMS-5</strain>
    </source>
</reference>
<accession>A0A6M0QY21</accession>
<feature type="transmembrane region" description="Helical" evidence="1">
    <location>
        <begin position="32"/>
        <end position="49"/>
    </location>
</feature>
<dbReference type="EMBL" id="JAAIVJ010000015">
    <property type="protein sequence ID" value="NEY91861.1"/>
    <property type="molecule type" value="Genomic_DNA"/>
</dbReference>
<feature type="transmembrane region" description="Helical" evidence="1">
    <location>
        <begin position="55"/>
        <end position="75"/>
    </location>
</feature>
<keyword evidence="1" id="KW-0812">Transmembrane</keyword>
<sequence length="84" mass="9496">MSATLALAAGLVWLIAANLIGMLPSRDHHWGNAYRLMAAFVPILIWLAWSNGLLWAAAFVVAAASVLRWPLIYLWRWLRRVRQG</sequence>
<name>A0A6M0QY21_9RHOB</name>
<evidence type="ECO:0000313" key="3">
    <source>
        <dbReference type="Proteomes" id="UP000477782"/>
    </source>
</evidence>
<organism evidence="2 3">
    <name type="scientific">Tabrizicola oligotrophica</name>
    <dbReference type="NCBI Taxonomy" id="2710650"/>
    <lineage>
        <taxon>Bacteria</taxon>
        <taxon>Pseudomonadati</taxon>
        <taxon>Pseudomonadota</taxon>
        <taxon>Alphaproteobacteria</taxon>
        <taxon>Rhodobacterales</taxon>
        <taxon>Paracoccaceae</taxon>
        <taxon>Tabrizicola</taxon>
    </lineage>
</organism>
<dbReference type="InterPro" id="IPR018919">
    <property type="entry name" value="DUF2484"/>
</dbReference>
<proteinExistence type="predicted"/>
<dbReference type="AlphaFoldDB" id="A0A6M0QY21"/>
<evidence type="ECO:0000313" key="2">
    <source>
        <dbReference type="EMBL" id="NEY91861.1"/>
    </source>
</evidence>
<comment type="caution">
    <text evidence="2">The sequence shown here is derived from an EMBL/GenBank/DDBJ whole genome shotgun (WGS) entry which is preliminary data.</text>
</comment>
<dbReference type="Proteomes" id="UP000477782">
    <property type="component" value="Unassembled WGS sequence"/>
</dbReference>
<keyword evidence="3" id="KW-1185">Reference proteome</keyword>
<protein>
    <submittedName>
        <fullName evidence="2">DUF2484 family protein</fullName>
    </submittedName>
</protein>
<gene>
    <name evidence="2" type="ORF">G4Z14_16340</name>
</gene>
<dbReference type="Pfam" id="PF10658">
    <property type="entry name" value="DUF2484"/>
    <property type="match status" value="1"/>
</dbReference>
<dbReference type="RefSeq" id="WP_164627674.1">
    <property type="nucleotide sequence ID" value="NZ_JAAIVJ010000015.1"/>
</dbReference>
<feature type="transmembrane region" description="Helical" evidence="1">
    <location>
        <begin position="6"/>
        <end position="25"/>
    </location>
</feature>